<accession>A0A399JLM4</accession>
<dbReference type="AlphaFoldDB" id="A0A399JLM4"/>
<dbReference type="Proteomes" id="UP000265419">
    <property type="component" value="Unassembled WGS sequence"/>
</dbReference>
<dbReference type="Gene3D" id="1.10.1220.10">
    <property type="entry name" value="Met repressor-like"/>
    <property type="match status" value="1"/>
</dbReference>
<name>A0A399JLM4_9MICC</name>
<dbReference type="SUPFAM" id="SSF47598">
    <property type="entry name" value="Ribbon-helix-helix"/>
    <property type="match status" value="1"/>
</dbReference>
<keyword evidence="2" id="KW-1185">Reference proteome</keyword>
<comment type="caution">
    <text evidence="1">The sequence shown here is derived from an EMBL/GenBank/DDBJ whole genome shotgun (WGS) entry which is preliminary data.</text>
</comment>
<sequence>MQLDRFVNTVQRDLLAALPEDSAAAEHAERLAAALDSSLRLALISALAAAADELSADLAPGTVSLQLSGNEPRLVAQGLDADAPAAAPAAEPATPAWGAFPAAGPAGSAAEDGDTARFNLRVPEGLKSQAESLAAEAGQSLNSWLVKAVGFAVAAADVAATGTEDALRQAASSTRAGARQRVTGWMN</sequence>
<dbReference type="GO" id="GO:0006355">
    <property type="term" value="P:regulation of DNA-templated transcription"/>
    <property type="evidence" value="ECO:0007669"/>
    <property type="project" value="InterPro"/>
</dbReference>
<organism evidence="1 2">
    <name type="scientific">Galactobacter valiniphilus</name>
    <dbReference type="NCBI Taxonomy" id="2676122"/>
    <lineage>
        <taxon>Bacteria</taxon>
        <taxon>Bacillati</taxon>
        <taxon>Actinomycetota</taxon>
        <taxon>Actinomycetes</taxon>
        <taxon>Micrococcales</taxon>
        <taxon>Micrococcaceae</taxon>
        <taxon>Galactobacter</taxon>
    </lineage>
</organism>
<evidence type="ECO:0000313" key="1">
    <source>
        <dbReference type="EMBL" id="RII43446.1"/>
    </source>
</evidence>
<dbReference type="RefSeq" id="WP_119423515.1">
    <property type="nucleotide sequence ID" value="NZ_QQXK01000003.1"/>
</dbReference>
<dbReference type="InterPro" id="IPR013321">
    <property type="entry name" value="Arc_rbn_hlx_hlx"/>
</dbReference>
<gene>
    <name evidence="1" type="ORF">DWB68_02240</name>
</gene>
<protein>
    <submittedName>
        <fullName evidence="1">Toxin-antitoxin system HicB family antitoxin</fullName>
    </submittedName>
</protein>
<dbReference type="InterPro" id="IPR008651">
    <property type="entry name" value="Uncharacterised_HicB"/>
</dbReference>
<evidence type="ECO:0000313" key="2">
    <source>
        <dbReference type="Proteomes" id="UP000265419"/>
    </source>
</evidence>
<dbReference type="EMBL" id="QQXK01000003">
    <property type="protein sequence ID" value="RII43446.1"/>
    <property type="molecule type" value="Genomic_DNA"/>
</dbReference>
<dbReference type="InterPro" id="IPR010985">
    <property type="entry name" value="Ribbon_hlx_hlx"/>
</dbReference>
<dbReference type="Pfam" id="PF05534">
    <property type="entry name" value="HicB"/>
    <property type="match status" value="1"/>
</dbReference>
<proteinExistence type="predicted"/>
<reference evidence="1 2" key="1">
    <citation type="submission" date="2018-07" db="EMBL/GenBank/DDBJ databases">
        <title>Arthrobacter sp. nov., isolated from raw cow's milk with high bacterial count.</title>
        <authorList>
            <person name="Hahne J."/>
            <person name="Isele D."/>
            <person name="Lipski A."/>
        </authorList>
    </citation>
    <scope>NUCLEOTIDE SEQUENCE [LARGE SCALE GENOMIC DNA]</scope>
    <source>
        <strain evidence="1 2">JZ R-35</strain>
    </source>
</reference>